<dbReference type="Proteomes" id="UP000580839">
    <property type="component" value="Unassembled WGS sequence"/>
</dbReference>
<reference evidence="3 4" key="1">
    <citation type="submission" date="2020-04" db="EMBL/GenBank/DDBJ databases">
        <title>Metagenomic profiling of ammonia- and methane-oxidizing microorganisms in a Dutch drinking water treatment plant.</title>
        <authorList>
            <person name="Poghosyan L."/>
            <person name="Leucker S."/>
        </authorList>
    </citation>
    <scope>NUCLEOTIDE SEQUENCE [LARGE SCALE GENOMIC DNA]</scope>
    <source>
        <strain evidence="3">S-RSF-IL-03</strain>
    </source>
</reference>
<feature type="domain" description="YprB ribonuclease H-like" evidence="2">
    <location>
        <begin position="333"/>
        <end position="508"/>
    </location>
</feature>
<gene>
    <name evidence="3" type="ORF">HOP12_01050</name>
</gene>
<dbReference type="InterPro" id="IPR038720">
    <property type="entry name" value="YprB_RNase_H-like_dom"/>
</dbReference>
<proteinExistence type="predicted"/>
<comment type="caution">
    <text evidence="3">The sequence shown here is derived from an EMBL/GenBank/DDBJ whole genome shotgun (WGS) entry which is preliminary data.</text>
</comment>
<dbReference type="Pfam" id="PF13482">
    <property type="entry name" value="RNase_H_2"/>
    <property type="match status" value="1"/>
</dbReference>
<evidence type="ECO:0000313" key="4">
    <source>
        <dbReference type="Proteomes" id="UP000580839"/>
    </source>
</evidence>
<dbReference type="InterPro" id="IPR038726">
    <property type="entry name" value="PDDEXK_AddAB-type"/>
</dbReference>
<protein>
    <submittedName>
        <fullName evidence="3">TM0106 family RecB-like putative nuclease</fullName>
    </submittedName>
</protein>
<dbReference type="EMBL" id="JABFRW010000010">
    <property type="protein sequence ID" value="NOT32734.1"/>
    <property type="molecule type" value="Genomic_DNA"/>
</dbReference>
<sequence length="516" mass="58016">MDDDRRSNAEGIAGRKQRLSDMQHRITASLLYNLVLCPHRVERDMFSDPIEKDPPNAFVELLWERGSAFESSVVEALRPEPLNLRAGNDEARVRATLTAMREGVPLIIGGRLESDDLLGEPDLLRREGDRYIAGDIKSGRGLEGGDEGDGGRLKLHYAVQLGLYTDLLERLGWSVARRAFVWDVESREVSYDFELQQSPKTPGTWWDAYQSHLELARGIANGVEKTTPALCGDCKMCHWMSACSRKAEEVGDLSLIPEVGRSRRDRLGRRFPNIRAFAAADLTAIAAAESEVLKGIGVGQALRWQARARLQLDPAAHPYSVTELELPFGETILYFDVETDPMLDFCYLHGFWVVDVAGKRFVEFHAADATRAEERSAFASAVDFVRSLPTAPIVHYAPYERVTWRGLGERYPDVATADEAQALLSTPRAFDLYHGAIRPHTIWPTRDYSIKSVAKHLGFSWRDRHPSGAASIEWFQAWLKSGDPAELQRILDYNEDDCRAMEVVLDALRKLPVKTH</sequence>
<name>A0A849SJL1_UNCEI</name>
<dbReference type="NCBIfam" id="TIGR03491">
    <property type="entry name" value="TM0106 family RecB-like putative nuclease"/>
    <property type="match status" value="1"/>
</dbReference>
<dbReference type="SUPFAM" id="SSF53098">
    <property type="entry name" value="Ribonuclease H-like"/>
    <property type="match status" value="1"/>
</dbReference>
<organism evidence="3 4">
    <name type="scientific">Eiseniibacteriota bacterium</name>
    <dbReference type="NCBI Taxonomy" id="2212470"/>
    <lineage>
        <taxon>Bacteria</taxon>
        <taxon>Candidatus Eiseniibacteriota</taxon>
    </lineage>
</organism>
<dbReference type="InterPro" id="IPR012337">
    <property type="entry name" value="RNaseH-like_sf"/>
</dbReference>
<evidence type="ECO:0000259" key="2">
    <source>
        <dbReference type="Pfam" id="PF13482"/>
    </source>
</evidence>
<accession>A0A849SJL1</accession>
<dbReference type="AlphaFoldDB" id="A0A849SJL1"/>
<dbReference type="InterPro" id="IPR019993">
    <property type="entry name" value="RecB_nuclease_TM0106_put"/>
</dbReference>
<evidence type="ECO:0000259" key="1">
    <source>
        <dbReference type="Pfam" id="PF12705"/>
    </source>
</evidence>
<dbReference type="Pfam" id="PF12705">
    <property type="entry name" value="PDDEXK_1"/>
    <property type="match status" value="1"/>
</dbReference>
<evidence type="ECO:0000313" key="3">
    <source>
        <dbReference type="EMBL" id="NOT32734.1"/>
    </source>
</evidence>
<feature type="domain" description="PD-(D/E)XK endonuclease-like" evidence="1">
    <location>
        <begin position="107"/>
        <end position="243"/>
    </location>
</feature>